<proteinExistence type="inferred from homology"/>
<name>A0A151GW85_DRECN</name>
<sequence>MTTVITATMATATTATETSTETTAAATTTAPVACVSSNLTNSICHTPVRNRRVEFNVLNVVLGTFTISIIIIRLGFKRFYSARRKLSADDWTIAMVIPFGLATIGVLIFGLTWYGMGEDVWGLQPDDLPKFGLHFWIAELGYTILMTLIKTALCLFYLGIFISTIVRRILWVTVVIQVLWGITIAAVIVFQCTPISFYWEKFDLINRASGGCMSSANQLAWAFAGFSVAIDLWLLAIPLSQLGKMNLHWKKKIGAALMFLTGAIVTIISVLRLRSLVHFNDAVNPTWNEWDVVWWSTIELNVGAICVCLPAIRLVLLRMWPRVFSTDTQRRNYYYAKRPGTFGSANSTNPGSKPVVDAATGLGTTFESPSSVRIQVHHDEELEDCELGSSPASFTLNDALVPERP</sequence>
<evidence type="ECO:0000256" key="3">
    <source>
        <dbReference type="ARBA" id="ARBA00022989"/>
    </source>
</evidence>
<dbReference type="GeneID" id="63715077"/>
<keyword evidence="4" id="KW-0472">Membrane</keyword>
<evidence type="ECO:0000256" key="5">
    <source>
        <dbReference type="ARBA" id="ARBA00038359"/>
    </source>
</evidence>
<protein>
    <recommendedName>
        <fullName evidence="6">Rhodopsin domain-containing protein</fullName>
    </recommendedName>
</protein>
<evidence type="ECO:0000313" key="7">
    <source>
        <dbReference type="EMBL" id="KYK61292.1"/>
    </source>
</evidence>
<evidence type="ECO:0000259" key="6">
    <source>
        <dbReference type="Pfam" id="PF20684"/>
    </source>
</evidence>
<dbReference type="InterPro" id="IPR052337">
    <property type="entry name" value="SAT4-like"/>
</dbReference>
<dbReference type="STRING" id="98403.A0A151GW85"/>
<gene>
    <name evidence="7" type="ORF">DCS_02434</name>
</gene>
<comment type="similarity">
    <text evidence="5">Belongs to the SAT4 family.</text>
</comment>
<evidence type="ECO:0000256" key="1">
    <source>
        <dbReference type="ARBA" id="ARBA00004141"/>
    </source>
</evidence>
<evidence type="ECO:0000313" key="8">
    <source>
        <dbReference type="Proteomes" id="UP000076580"/>
    </source>
</evidence>
<keyword evidence="8" id="KW-1185">Reference proteome</keyword>
<evidence type="ECO:0000256" key="4">
    <source>
        <dbReference type="ARBA" id="ARBA00023136"/>
    </source>
</evidence>
<dbReference type="AlphaFoldDB" id="A0A151GW85"/>
<dbReference type="EMBL" id="LAYC01000001">
    <property type="protein sequence ID" value="KYK61292.1"/>
    <property type="molecule type" value="Genomic_DNA"/>
</dbReference>
<evidence type="ECO:0000256" key="2">
    <source>
        <dbReference type="ARBA" id="ARBA00022692"/>
    </source>
</evidence>
<dbReference type="GO" id="GO:0016020">
    <property type="term" value="C:membrane"/>
    <property type="evidence" value="ECO:0007669"/>
    <property type="project" value="UniProtKB-SubCell"/>
</dbReference>
<organism evidence="7 8">
    <name type="scientific">Drechmeria coniospora</name>
    <name type="common">Nematophagous fungus</name>
    <name type="synonym">Meria coniospora</name>
    <dbReference type="NCBI Taxonomy" id="98403"/>
    <lineage>
        <taxon>Eukaryota</taxon>
        <taxon>Fungi</taxon>
        <taxon>Dikarya</taxon>
        <taxon>Ascomycota</taxon>
        <taxon>Pezizomycotina</taxon>
        <taxon>Sordariomycetes</taxon>
        <taxon>Hypocreomycetidae</taxon>
        <taxon>Hypocreales</taxon>
        <taxon>Ophiocordycipitaceae</taxon>
        <taxon>Drechmeria</taxon>
    </lineage>
</organism>
<dbReference type="InterPro" id="IPR049326">
    <property type="entry name" value="Rhodopsin_dom_fungi"/>
</dbReference>
<feature type="domain" description="Rhodopsin" evidence="6">
    <location>
        <begin position="81"/>
        <end position="316"/>
    </location>
</feature>
<reference evidence="7 8" key="1">
    <citation type="journal article" date="2016" name="Sci. Rep.">
        <title>Insights into Adaptations to a Near-Obligate Nematode Endoparasitic Lifestyle from the Finished Genome of Drechmeria coniospora.</title>
        <authorList>
            <person name="Zhang L."/>
            <person name="Zhou Z."/>
            <person name="Guo Q."/>
            <person name="Fokkens L."/>
            <person name="Miskei M."/>
            <person name="Pocsi I."/>
            <person name="Zhang W."/>
            <person name="Chen M."/>
            <person name="Wang L."/>
            <person name="Sun Y."/>
            <person name="Donzelli B.G."/>
            <person name="Gibson D.M."/>
            <person name="Nelson D.R."/>
            <person name="Luo J.G."/>
            <person name="Rep M."/>
            <person name="Liu H."/>
            <person name="Yang S."/>
            <person name="Wang J."/>
            <person name="Krasnoff S.B."/>
            <person name="Xu Y."/>
            <person name="Molnar I."/>
            <person name="Lin M."/>
        </authorList>
    </citation>
    <scope>NUCLEOTIDE SEQUENCE [LARGE SCALE GENOMIC DNA]</scope>
    <source>
        <strain evidence="7 8">ARSEF 6962</strain>
    </source>
</reference>
<accession>A0A151GW85</accession>
<dbReference type="Pfam" id="PF20684">
    <property type="entry name" value="Fung_rhodopsin"/>
    <property type="match status" value="1"/>
</dbReference>
<comment type="subcellular location">
    <subcellularLocation>
        <location evidence="1">Membrane</location>
        <topology evidence="1">Multi-pass membrane protein</topology>
    </subcellularLocation>
</comment>
<dbReference type="InParanoid" id="A0A151GW85"/>
<dbReference type="PANTHER" id="PTHR33048:SF143">
    <property type="entry name" value="EXTRACELLULAR MEMBRANE PROTEIN CFEM DOMAIN-CONTAINING PROTEIN-RELATED"/>
    <property type="match status" value="1"/>
</dbReference>
<keyword evidence="3" id="KW-1133">Transmembrane helix</keyword>
<keyword evidence="2" id="KW-0812">Transmembrane</keyword>
<dbReference type="PANTHER" id="PTHR33048">
    <property type="entry name" value="PTH11-LIKE INTEGRAL MEMBRANE PROTEIN (AFU_ORTHOLOGUE AFUA_5G11245)"/>
    <property type="match status" value="1"/>
</dbReference>
<comment type="caution">
    <text evidence="7">The sequence shown here is derived from an EMBL/GenBank/DDBJ whole genome shotgun (WGS) entry which is preliminary data.</text>
</comment>
<dbReference type="Proteomes" id="UP000076580">
    <property type="component" value="Chromosome 01"/>
</dbReference>
<dbReference type="RefSeq" id="XP_040660644.1">
    <property type="nucleotide sequence ID" value="XM_040799761.1"/>
</dbReference>